<proteinExistence type="predicted"/>
<dbReference type="InterPro" id="IPR009014">
    <property type="entry name" value="Transketo_C/PFOR_II"/>
</dbReference>
<dbReference type="SUPFAM" id="SSF52518">
    <property type="entry name" value="Thiamin diphosphate-binding fold (THDP-binding)"/>
    <property type="match status" value="1"/>
</dbReference>
<accession>A0A177Y8K4</accession>
<dbReference type="EMBL" id="LVHI01000038">
    <property type="protein sequence ID" value="OAK51539.1"/>
    <property type="molecule type" value="Genomic_DNA"/>
</dbReference>
<dbReference type="Gene3D" id="3.40.50.970">
    <property type="match status" value="1"/>
</dbReference>
<evidence type="ECO:0000313" key="3">
    <source>
        <dbReference type="Proteomes" id="UP000077519"/>
    </source>
</evidence>
<name>A0A177Y8K4_9NOCA</name>
<gene>
    <name evidence="2" type="ORF">A3K89_11440</name>
</gene>
<dbReference type="InterPro" id="IPR051157">
    <property type="entry name" value="PDH/Transketolase"/>
</dbReference>
<dbReference type="RefSeq" id="WP_068430802.1">
    <property type="nucleotide sequence ID" value="NZ_LVHI01000038.1"/>
</dbReference>
<reference evidence="2 3" key="1">
    <citation type="submission" date="2016-03" db="EMBL/GenBank/DDBJ databases">
        <title>Genome sequence of Rhodococcus kyotonensis KB10.</title>
        <authorList>
            <person name="Jeong H."/>
            <person name="Hong C.E."/>
            <person name="Jo S.H."/>
            <person name="Park J.M."/>
        </authorList>
    </citation>
    <scope>NUCLEOTIDE SEQUENCE [LARGE SCALE GENOMIC DNA]</scope>
    <source>
        <strain evidence="2 3">KB10</strain>
    </source>
</reference>
<organism evidence="2 3">
    <name type="scientific">Rhodococcoides kyotonense</name>
    <dbReference type="NCBI Taxonomy" id="398843"/>
    <lineage>
        <taxon>Bacteria</taxon>
        <taxon>Bacillati</taxon>
        <taxon>Actinomycetota</taxon>
        <taxon>Actinomycetes</taxon>
        <taxon>Mycobacteriales</taxon>
        <taxon>Nocardiaceae</taxon>
        <taxon>Rhodococcoides</taxon>
    </lineage>
</organism>
<keyword evidence="3" id="KW-1185">Reference proteome</keyword>
<dbReference type="SMART" id="SM00861">
    <property type="entry name" value="Transket_pyr"/>
    <property type="match status" value="1"/>
</dbReference>
<dbReference type="GO" id="GO:0000287">
    <property type="term" value="F:magnesium ion binding"/>
    <property type="evidence" value="ECO:0007669"/>
    <property type="project" value="UniProtKB-ARBA"/>
</dbReference>
<dbReference type="InterPro" id="IPR029061">
    <property type="entry name" value="THDP-binding"/>
</dbReference>
<dbReference type="Gene3D" id="3.40.50.920">
    <property type="match status" value="1"/>
</dbReference>
<evidence type="ECO:0000259" key="1">
    <source>
        <dbReference type="SMART" id="SM00861"/>
    </source>
</evidence>
<dbReference type="InterPro" id="IPR005475">
    <property type="entry name" value="Transketolase-like_Pyr-bd"/>
</dbReference>
<dbReference type="SUPFAM" id="SSF52922">
    <property type="entry name" value="TK C-terminal domain-like"/>
    <property type="match status" value="1"/>
</dbReference>
<feature type="domain" description="Transketolase-like pyrimidine-binding" evidence="1">
    <location>
        <begin position="9"/>
        <end position="175"/>
    </location>
</feature>
<sequence length="309" mass="33380">MTTSIAASTDQRERFYRLVPELLAEDDRLALVLAEIGVGYVDPFLTDDVRARVVNVGIREQLSISLAGGMALAGMRPIVHTFPPFLVERPFEQVKLDLGHQGVGAVLVSAGGSYGMASGGQTHFGHRDVAVLDTLDGWTIDVPGTADEAEDALRRAVRSDDRVYLRLDSTSNRRRYSDGPGFTVLRRGSSGTVVAVGPMADNTLDAVELRDVTVLYADTVRPFDAATLVSTLTHPDVAIVEPYLAGTSVPYVSDALSHVPHRVLGLGVGREELRRYGSPKNHERAHGLDVDGLRNSLNEFFGSTPRFGG</sequence>
<dbReference type="Proteomes" id="UP000077519">
    <property type="component" value="Unassembled WGS sequence"/>
</dbReference>
<dbReference type="PANTHER" id="PTHR43825:SF1">
    <property type="entry name" value="TRANSKETOLASE-LIKE PYRIMIDINE-BINDING DOMAIN-CONTAINING PROTEIN"/>
    <property type="match status" value="1"/>
</dbReference>
<dbReference type="CDD" id="cd07033">
    <property type="entry name" value="TPP_PYR_DXS_TK_like"/>
    <property type="match status" value="1"/>
</dbReference>
<protein>
    <submittedName>
        <fullName evidence="2">Transketolase</fullName>
    </submittedName>
</protein>
<dbReference type="AlphaFoldDB" id="A0A177Y8K4"/>
<dbReference type="Pfam" id="PF02779">
    <property type="entry name" value="Transket_pyr"/>
    <property type="match status" value="1"/>
</dbReference>
<evidence type="ECO:0000313" key="2">
    <source>
        <dbReference type="EMBL" id="OAK51539.1"/>
    </source>
</evidence>
<dbReference type="PANTHER" id="PTHR43825">
    <property type="entry name" value="PYRUVATE DEHYDROGENASE E1 COMPONENT"/>
    <property type="match status" value="1"/>
</dbReference>
<comment type="caution">
    <text evidence="2">The sequence shown here is derived from an EMBL/GenBank/DDBJ whole genome shotgun (WGS) entry which is preliminary data.</text>
</comment>